<sequence>MSLSKWSILRKRAAALENDASINISGEGLKVKREFLTLFARALLVTGSPSHRIEEQIKSLIKAFDLKAQIEEYPGDIHILFGSEGQTSNEGSVIQEAPGVHLSNIHKLHFIYRKVIRHQMLPSKGILKIQKLLDEPPLYGKTICSLFSFIISALICALAFGGSLNDMWVAGFMGLLVRFIECYTSAPTLSQGGALIFCIFFVSFIARAAASFSSQVFCFYAISSAGVIGLLPGYIILMGALDISRGNLALGTPKLVSGLMRSLFLGFGLTMGSDAFLLIDPAARCTLSHLATQTAGITIDGFYNAINATTNSTIEGDFSFVNETDPTGTNLVQGCYRDESWGWYLQPLPPCYSRLFGGTAYTVMLSGILLLVPGGLSAAAGLAASPNSQGEDEYSQSFTLARQLFSVVLGIIAGTFFSVGIVYLIGKKKRGAFVTF</sequence>
<reference evidence="4 5" key="1">
    <citation type="journal article" date="2017" name="Mol. Ecol.">
        <title>Comparative and population genomic landscape of Phellinus noxius: A hypervariable fungus causing root rot in trees.</title>
        <authorList>
            <person name="Chung C.L."/>
            <person name="Lee T.J."/>
            <person name="Akiba M."/>
            <person name="Lee H.H."/>
            <person name="Kuo T.H."/>
            <person name="Liu D."/>
            <person name="Ke H.M."/>
            <person name="Yokoi T."/>
            <person name="Roa M.B."/>
            <person name="Lu M.J."/>
            <person name="Chang Y.Y."/>
            <person name="Ann P.J."/>
            <person name="Tsai J.N."/>
            <person name="Chen C.Y."/>
            <person name="Tzean S.S."/>
            <person name="Ota Y."/>
            <person name="Hattori T."/>
            <person name="Sahashi N."/>
            <person name="Liou R.F."/>
            <person name="Kikuchi T."/>
            <person name="Tsai I.J."/>
        </authorList>
    </citation>
    <scope>NUCLEOTIDE SEQUENCE [LARGE SCALE GENOMIC DNA]</scope>
    <source>
        <strain evidence="4 5">FFPRI411160</strain>
    </source>
</reference>
<dbReference type="STRING" id="2282107.A0A286U8W7"/>
<evidence type="ECO:0000259" key="3">
    <source>
        <dbReference type="Pfam" id="PF06738"/>
    </source>
</evidence>
<evidence type="ECO:0000313" key="5">
    <source>
        <dbReference type="Proteomes" id="UP000217199"/>
    </source>
</evidence>
<dbReference type="InterPro" id="IPR010619">
    <property type="entry name" value="ThrE-like_N"/>
</dbReference>
<dbReference type="EMBL" id="NBII01000008">
    <property type="protein sequence ID" value="PAV16027.1"/>
    <property type="molecule type" value="Genomic_DNA"/>
</dbReference>
<evidence type="ECO:0000256" key="1">
    <source>
        <dbReference type="ARBA" id="ARBA00034125"/>
    </source>
</evidence>
<dbReference type="PANTHER" id="PTHR31082:SF4">
    <property type="entry name" value="PHEROMONE-REGULATED MEMBRANE PROTEIN 10"/>
    <property type="match status" value="1"/>
</dbReference>
<dbReference type="GO" id="GO:0022857">
    <property type="term" value="F:transmembrane transporter activity"/>
    <property type="evidence" value="ECO:0007669"/>
    <property type="project" value="InterPro"/>
</dbReference>
<dbReference type="InterPro" id="IPR051361">
    <property type="entry name" value="ThrE/Ser_Exporter"/>
</dbReference>
<organism evidence="4 5">
    <name type="scientific">Pyrrhoderma noxium</name>
    <dbReference type="NCBI Taxonomy" id="2282107"/>
    <lineage>
        <taxon>Eukaryota</taxon>
        <taxon>Fungi</taxon>
        <taxon>Dikarya</taxon>
        <taxon>Basidiomycota</taxon>
        <taxon>Agaricomycotina</taxon>
        <taxon>Agaricomycetes</taxon>
        <taxon>Hymenochaetales</taxon>
        <taxon>Hymenochaetaceae</taxon>
        <taxon>Pyrrhoderma</taxon>
    </lineage>
</organism>
<feature type="transmembrane region" description="Helical" evidence="2">
    <location>
        <begin position="192"/>
        <end position="210"/>
    </location>
</feature>
<dbReference type="Proteomes" id="UP000217199">
    <property type="component" value="Unassembled WGS sequence"/>
</dbReference>
<dbReference type="PANTHER" id="PTHR31082">
    <property type="entry name" value="PHEROMONE-REGULATED MEMBRANE PROTEIN 10"/>
    <property type="match status" value="1"/>
</dbReference>
<feature type="domain" description="Threonine/serine exporter-like N-terminal" evidence="3">
    <location>
        <begin position="35"/>
        <end position="272"/>
    </location>
</feature>
<dbReference type="AlphaFoldDB" id="A0A286U8W7"/>
<feature type="transmembrane region" description="Helical" evidence="2">
    <location>
        <begin position="138"/>
        <end position="160"/>
    </location>
</feature>
<dbReference type="OrthoDB" id="413008at2759"/>
<evidence type="ECO:0000256" key="2">
    <source>
        <dbReference type="SAM" id="Phobius"/>
    </source>
</evidence>
<proteinExistence type="inferred from homology"/>
<comment type="caution">
    <text evidence="4">The sequence shown here is derived from an EMBL/GenBank/DDBJ whole genome shotgun (WGS) entry which is preliminary data.</text>
</comment>
<keyword evidence="5" id="KW-1185">Reference proteome</keyword>
<keyword evidence="2" id="KW-0812">Transmembrane</keyword>
<accession>A0A286U8W7</accession>
<dbReference type="InParanoid" id="A0A286U8W7"/>
<gene>
    <name evidence="4" type="ORF">PNOK_0764700</name>
</gene>
<feature type="transmembrane region" description="Helical" evidence="2">
    <location>
        <begin position="217"/>
        <end position="239"/>
    </location>
</feature>
<dbReference type="Pfam" id="PF06738">
    <property type="entry name" value="ThrE"/>
    <property type="match status" value="1"/>
</dbReference>
<feature type="transmembrane region" description="Helical" evidence="2">
    <location>
        <begin position="363"/>
        <end position="384"/>
    </location>
</feature>
<feature type="transmembrane region" description="Helical" evidence="2">
    <location>
        <begin position="404"/>
        <end position="426"/>
    </location>
</feature>
<evidence type="ECO:0000313" key="4">
    <source>
        <dbReference type="EMBL" id="PAV16027.1"/>
    </source>
</evidence>
<feature type="transmembrane region" description="Helical" evidence="2">
    <location>
        <begin position="259"/>
        <end position="279"/>
    </location>
</feature>
<protein>
    <recommendedName>
        <fullName evidence="3">Threonine/serine exporter-like N-terminal domain-containing protein</fullName>
    </recommendedName>
</protein>
<name>A0A286U8W7_9AGAM</name>
<keyword evidence="2" id="KW-1133">Transmembrane helix</keyword>
<keyword evidence="2" id="KW-0472">Membrane</keyword>
<comment type="similarity">
    <text evidence="1">Belongs to the ThrE exporter (TC 2.A.79) family.</text>
</comment>
<dbReference type="FunCoup" id="A0A286U8W7">
    <property type="interactions" value="4"/>
</dbReference>